<dbReference type="SUPFAM" id="SSF69318">
    <property type="entry name" value="Integrin alpha N-terminal domain"/>
    <property type="match status" value="1"/>
</dbReference>
<dbReference type="InterPro" id="IPR028994">
    <property type="entry name" value="Integrin_alpha_N"/>
</dbReference>
<comment type="caution">
    <text evidence="4">The sequence shown here is derived from an EMBL/GenBank/DDBJ whole genome shotgun (WGS) entry which is preliminary data.</text>
</comment>
<protein>
    <recommendedName>
        <fullName evidence="6">VCBS repeat-containing protein</fullName>
    </recommendedName>
</protein>
<evidence type="ECO:0000313" key="5">
    <source>
        <dbReference type="Proteomes" id="UP000483004"/>
    </source>
</evidence>
<feature type="compositionally biased region" description="Low complexity" evidence="2">
    <location>
        <begin position="159"/>
        <end position="174"/>
    </location>
</feature>
<evidence type="ECO:0000256" key="2">
    <source>
        <dbReference type="SAM" id="MobiDB-lite"/>
    </source>
</evidence>
<keyword evidence="3" id="KW-1133">Transmembrane helix</keyword>
<feature type="region of interest" description="Disordered" evidence="2">
    <location>
        <begin position="123"/>
        <end position="182"/>
    </location>
</feature>
<keyword evidence="3" id="KW-0812">Transmembrane</keyword>
<organism evidence="4 5">
    <name type="scientific">Actinomadura montaniterrae</name>
    <dbReference type="NCBI Taxonomy" id="1803903"/>
    <lineage>
        <taxon>Bacteria</taxon>
        <taxon>Bacillati</taxon>
        <taxon>Actinomycetota</taxon>
        <taxon>Actinomycetes</taxon>
        <taxon>Streptosporangiales</taxon>
        <taxon>Thermomonosporaceae</taxon>
        <taxon>Actinomadura</taxon>
    </lineage>
</organism>
<dbReference type="Proteomes" id="UP000483004">
    <property type="component" value="Unassembled WGS sequence"/>
</dbReference>
<accession>A0A6L3VS79</accession>
<dbReference type="Gene3D" id="2.130.10.130">
    <property type="entry name" value="Integrin alpha, N-terminal"/>
    <property type="match status" value="1"/>
</dbReference>
<evidence type="ECO:0000256" key="1">
    <source>
        <dbReference type="ARBA" id="ARBA00022729"/>
    </source>
</evidence>
<name>A0A6L3VS79_9ACTN</name>
<feature type="transmembrane region" description="Helical" evidence="3">
    <location>
        <begin position="58"/>
        <end position="78"/>
    </location>
</feature>
<dbReference type="EMBL" id="WBMR01000150">
    <property type="protein sequence ID" value="KAB2370524.1"/>
    <property type="molecule type" value="Genomic_DNA"/>
</dbReference>
<gene>
    <name evidence="4" type="ORF">F9B16_35340</name>
</gene>
<feature type="compositionally biased region" description="Basic residues" evidence="2">
    <location>
        <begin position="132"/>
        <end position="147"/>
    </location>
</feature>
<dbReference type="Pfam" id="PF01839">
    <property type="entry name" value="FG-GAP"/>
    <property type="match status" value="1"/>
</dbReference>
<keyword evidence="3" id="KW-0472">Membrane</keyword>
<proteinExistence type="predicted"/>
<dbReference type="OrthoDB" id="344301at2"/>
<dbReference type="AlphaFoldDB" id="A0A6L3VS79"/>
<evidence type="ECO:0008006" key="6">
    <source>
        <dbReference type="Google" id="ProtNLM"/>
    </source>
</evidence>
<reference evidence="4 5" key="1">
    <citation type="submission" date="2019-09" db="EMBL/GenBank/DDBJ databases">
        <title>Actinomadura physcomitrii sp. nov., a novel actinomycete isolated from moss [Physcomitrium sphaericum (Ludw) Fuernr].</title>
        <authorList>
            <person name="Liu C."/>
            <person name="Zhuang X."/>
        </authorList>
    </citation>
    <scope>NUCLEOTIDE SEQUENCE [LARGE SCALE GENOMIC DNA]</scope>
    <source>
        <strain evidence="4 5">CYP1-1B</strain>
    </source>
</reference>
<sequence>MRRARRASIRASWRLGAGEPFSGRCLIRLPPCAIHSRLGSPRQKDVPMTRRNRRLRGAALAAVTAAAAGTAGLSAVPAHAAPRVPAQPGDFNGDGHRDLALGSPLGSANGAARAGFVTVVYGSASGPDSSHRRSSRRRAPGSRAARRRTTDSAPPSPRPISTSTVTPTSPWSPTARIPTVPG</sequence>
<keyword evidence="5" id="KW-1185">Reference proteome</keyword>
<feature type="region of interest" description="Disordered" evidence="2">
    <location>
        <begin position="84"/>
        <end position="104"/>
    </location>
</feature>
<evidence type="ECO:0000313" key="4">
    <source>
        <dbReference type="EMBL" id="KAB2370524.1"/>
    </source>
</evidence>
<evidence type="ECO:0000256" key="3">
    <source>
        <dbReference type="SAM" id="Phobius"/>
    </source>
</evidence>
<dbReference type="InterPro" id="IPR013517">
    <property type="entry name" value="FG-GAP"/>
</dbReference>
<keyword evidence="1" id="KW-0732">Signal</keyword>